<evidence type="ECO:0000256" key="6">
    <source>
        <dbReference type="ARBA" id="ARBA00022984"/>
    </source>
</evidence>
<keyword evidence="7 10" id="KW-0472">Membrane</keyword>
<dbReference type="GO" id="GO:0005886">
    <property type="term" value="C:plasma membrane"/>
    <property type="evidence" value="ECO:0007669"/>
    <property type="project" value="UniProtKB-SubCell"/>
</dbReference>
<dbReference type="SUPFAM" id="SSF53756">
    <property type="entry name" value="UDP-Glycosyltransferase/glycogen phosphorylase"/>
    <property type="match status" value="1"/>
</dbReference>
<evidence type="ECO:0000256" key="5">
    <source>
        <dbReference type="ARBA" id="ARBA00022960"/>
    </source>
</evidence>
<feature type="binding site" evidence="10">
    <location>
        <position position="300"/>
    </location>
    <ligand>
        <name>UDP-N-acetyl-alpha-D-glucosamine</name>
        <dbReference type="ChEBI" id="CHEBI:57705"/>
    </ligand>
</feature>
<evidence type="ECO:0000256" key="8">
    <source>
        <dbReference type="ARBA" id="ARBA00023306"/>
    </source>
</evidence>
<comment type="subcellular location">
    <subcellularLocation>
        <location evidence="10">Cell membrane</location>
        <topology evidence="10">Peripheral membrane protein</topology>
        <orientation evidence="10">Cytoplasmic side</orientation>
    </subcellularLocation>
</comment>
<evidence type="ECO:0000256" key="1">
    <source>
        <dbReference type="ARBA" id="ARBA00022475"/>
    </source>
</evidence>
<dbReference type="EC" id="2.4.1.227" evidence="10"/>
<comment type="function">
    <text evidence="10">Cell wall formation. Catalyzes the transfer of a GlcNAc subunit on undecaprenyl-pyrophosphoryl-MurNAc-pentapeptide (lipid intermediate I) to form undecaprenyl-pyrophosphoryl-MurNAc-(pentapeptide)GlcNAc (lipid intermediate II).</text>
</comment>
<dbReference type="Gene3D" id="3.40.50.2000">
    <property type="entry name" value="Glycogen Phosphorylase B"/>
    <property type="match status" value="2"/>
</dbReference>
<name>A0A939BS27_9FIRM</name>
<dbReference type="Pfam" id="PF03033">
    <property type="entry name" value="Glyco_transf_28"/>
    <property type="match status" value="1"/>
</dbReference>
<comment type="pathway">
    <text evidence="10">Cell wall biogenesis; peptidoglycan biosynthesis.</text>
</comment>
<evidence type="ECO:0000259" key="12">
    <source>
        <dbReference type="Pfam" id="PF04101"/>
    </source>
</evidence>
<evidence type="ECO:0000256" key="7">
    <source>
        <dbReference type="ARBA" id="ARBA00023136"/>
    </source>
</evidence>
<evidence type="ECO:0000256" key="9">
    <source>
        <dbReference type="ARBA" id="ARBA00023316"/>
    </source>
</evidence>
<reference evidence="13" key="1">
    <citation type="submission" date="2021-01" db="EMBL/GenBank/DDBJ databases">
        <title>Genomic Encyclopedia of Type Strains, Phase IV (KMG-IV): sequencing the most valuable type-strain genomes for metagenomic binning, comparative biology and taxonomic classification.</title>
        <authorList>
            <person name="Goeker M."/>
        </authorList>
    </citation>
    <scope>NUCLEOTIDE SEQUENCE</scope>
    <source>
        <strain evidence="13">DSM 23230</strain>
    </source>
</reference>
<dbReference type="PANTHER" id="PTHR21015:SF22">
    <property type="entry name" value="GLYCOSYLTRANSFERASE"/>
    <property type="match status" value="1"/>
</dbReference>
<dbReference type="AlphaFoldDB" id="A0A939BS27"/>
<dbReference type="InterPro" id="IPR004276">
    <property type="entry name" value="GlycoTrans_28_N"/>
</dbReference>
<gene>
    <name evidence="10" type="primary">murG</name>
    <name evidence="13" type="ORF">JOC47_002802</name>
</gene>
<proteinExistence type="inferred from homology"/>
<keyword evidence="5 10" id="KW-0133">Cell shape</keyword>
<evidence type="ECO:0000256" key="10">
    <source>
        <dbReference type="HAMAP-Rule" id="MF_00033"/>
    </source>
</evidence>
<evidence type="ECO:0000256" key="2">
    <source>
        <dbReference type="ARBA" id="ARBA00022618"/>
    </source>
</evidence>
<comment type="catalytic activity">
    <reaction evidence="10">
        <text>di-trans,octa-cis-undecaprenyl diphospho-N-acetyl-alpha-D-muramoyl-L-alanyl-D-glutamyl-meso-2,6-diaminopimeloyl-D-alanyl-D-alanine + UDP-N-acetyl-alpha-D-glucosamine = di-trans,octa-cis-undecaprenyl diphospho-[N-acetyl-alpha-D-glucosaminyl-(1-&gt;4)]-N-acetyl-alpha-D-muramoyl-L-alanyl-D-glutamyl-meso-2,6-diaminopimeloyl-D-alanyl-D-alanine + UDP + H(+)</text>
        <dbReference type="Rhea" id="RHEA:31227"/>
        <dbReference type="ChEBI" id="CHEBI:15378"/>
        <dbReference type="ChEBI" id="CHEBI:57705"/>
        <dbReference type="ChEBI" id="CHEBI:58223"/>
        <dbReference type="ChEBI" id="CHEBI:61387"/>
        <dbReference type="ChEBI" id="CHEBI:61388"/>
        <dbReference type="EC" id="2.4.1.227"/>
    </reaction>
</comment>
<dbReference type="RefSeq" id="WP_204702842.1">
    <property type="nucleotide sequence ID" value="NZ_JAFBDQ010000020.1"/>
</dbReference>
<evidence type="ECO:0000313" key="14">
    <source>
        <dbReference type="Proteomes" id="UP000774000"/>
    </source>
</evidence>
<comment type="similarity">
    <text evidence="10">Belongs to the glycosyltransferase 28 family. MurG subfamily.</text>
</comment>
<dbReference type="EMBL" id="JAFBDQ010000020">
    <property type="protein sequence ID" value="MBM7557934.1"/>
    <property type="molecule type" value="Genomic_DNA"/>
</dbReference>
<sequence>MKVIISGGGTGGHIYPGLAVARSLEEKINDIEILFVGTADGLEADIIPKAGYELKTIKAEGFSRQLSLQLIKAVTKTGIGVLESYRILKEFGPDLVLGTGGYVCGPIVLAAALQNIPTVIHEQNAYPGLTNRLLAKVVDKVALSNQAAEDYFKAKDKLTVTGNPIRPEILAKQESIAYQELNLKPEPKTILVFGGSRGAKSINQALVGIYKQLEKLDIQLLHVTGKKDFERIATEAEELGINDFESGKIRIKPYLYNMEAALAVADMVISRAGATGLAEITASGLPAILIPYPYATDNHQEHNARALEKAGAAKVIIDDNLTADRLWSVLKVLLNDEDKLAAMSKASLAAGEPQAAEKLINEMMVLSRN</sequence>
<keyword evidence="3 10" id="KW-0328">Glycosyltransferase</keyword>
<keyword evidence="14" id="KW-1185">Reference proteome</keyword>
<keyword evidence="4 10" id="KW-0808">Transferase</keyword>
<dbReference type="GO" id="GO:0008360">
    <property type="term" value="P:regulation of cell shape"/>
    <property type="evidence" value="ECO:0007669"/>
    <property type="project" value="UniProtKB-KW"/>
</dbReference>
<feature type="domain" description="Glycosyl transferase family 28 C-terminal" evidence="12">
    <location>
        <begin position="189"/>
        <end position="358"/>
    </location>
</feature>
<dbReference type="CDD" id="cd03785">
    <property type="entry name" value="GT28_MurG"/>
    <property type="match status" value="1"/>
</dbReference>
<evidence type="ECO:0000313" key="13">
    <source>
        <dbReference type="EMBL" id="MBM7557934.1"/>
    </source>
</evidence>
<keyword evidence="6 10" id="KW-0573">Peptidoglycan synthesis</keyword>
<dbReference type="InterPro" id="IPR007235">
    <property type="entry name" value="Glyco_trans_28_C"/>
</dbReference>
<keyword evidence="2 10" id="KW-0132">Cell division</keyword>
<dbReference type="Pfam" id="PF04101">
    <property type="entry name" value="Glyco_tran_28_C"/>
    <property type="match status" value="1"/>
</dbReference>
<feature type="binding site" evidence="10">
    <location>
        <position position="166"/>
    </location>
    <ligand>
        <name>UDP-N-acetyl-alpha-D-glucosamine</name>
        <dbReference type="ChEBI" id="CHEBI:57705"/>
    </ligand>
</feature>
<feature type="binding site" evidence="10">
    <location>
        <position position="196"/>
    </location>
    <ligand>
        <name>UDP-N-acetyl-alpha-D-glucosamine</name>
        <dbReference type="ChEBI" id="CHEBI:57705"/>
    </ligand>
</feature>
<comment type="caution">
    <text evidence="10">Lacks conserved residue(s) required for the propagation of feature annotation.</text>
</comment>
<evidence type="ECO:0000256" key="4">
    <source>
        <dbReference type="ARBA" id="ARBA00022679"/>
    </source>
</evidence>
<feature type="binding site" evidence="10">
    <location>
        <begin position="10"/>
        <end position="12"/>
    </location>
    <ligand>
        <name>UDP-N-acetyl-alpha-D-glucosamine</name>
        <dbReference type="ChEBI" id="CHEBI:57705"/>
    </ligand>
</feature>
<comment type="caution">
    <text evidence="13">The sequence shown here is derived from an EMBL/GenBank/DDBJ whole genome shotgun (WGS) entry which is preliminary data.</text>
</comment>
<protein>
    <recommendedName>
        <fullName evidence="10">UDP-N-acetylglucosamine--N-acetylmuramyl-(pentapeptide) pyrophosphoryl-undecaprenol N-acetylglucosamine transferase</fullName>
        <ecNumber evidence="10">2.4.1.227</ecNumber>
    </recommendedName>
    <alternativeName>
        <fullName evidence="10">Undecaprenyl-PP-MurNAc-pentapeptide-UDPGlcNAc GlcNAc transferase</fullName>
    </alternativeName>
</protein>
<dbReference type="GO" id="GO:0009252">
    <property type="term" value="P:peptidoglycan biosynthetic process"/>
    <property type="evidence" value="ECO:0007669"/>
    <property type="project" value="UniProtKB-UniRule"/>
</dbReference>
<keyword evidence="8 10" id="KW-0131">Cell cycle</keyword>
<dbReference type="HAMAP" id="MF_00033">
    <property type="entry name" value="MurG"/>
    <property type="match status" value="1"/>
</dbReference>
<accession>A0A939BS27</accession>
<keyword evidence="1 10" id="KW-1003">Cell membrane</keyword>
<organism evidence="13 14">
    <name type="scientific">Halanaerobacter jeridensis</name>
    <dbReference type="NCBI Taxonomy" id="706427"/>
    <lineage>
        <taxon>Bacteria</taxon>
        <taxon>Bacillati</taxon>
        <taxon>Bacillota</taxon>
        <taxon>Clostridia</taxon>
        <taxon>Halanaerobiales</taxon>
        <taxon>Halobacteroidaceae</taxon>
        <taxon>Halanaerobacter</taxon>
    </lineage>
</organism>
<dbReference type="GO" id="GO:0071555">
    <property type="term" value="P:cell wall organization"/>
    <property type="evidence" value="ECO:0007669"/>
    <property type="project" value="UniProtKB-KW"/>
</dbReference>
<dbReference type="InterPro" id="IPR006009">
    <property type="entry name" value="GlcNAc_MurG"/>
</dbReference>
<dbReference type="Proteomes" id="UP000774000">
    <property type="component" value="Unassembled WGS sequence"/>
</dbReference>
<keyword evidence="9 10" id="KW-0961">Cell wall biogenesis/degradation</keyword>
<dbReference type="GO" id="GO:0050511">
    <property type="term" value="F:undecaprenyldiphospho-muramoylpentapeptide beta-N-acetylglucosaminyltransferase activity"/>
    <property type="evidence" value="ECO:0007669"/>
    <property type="project" value="UniProtKB-UniRule"/>
</dbReference>
<feature type="domain" description="Glycosyltransferase family 28 N-terminal" evidence="11">
    <location>
        <begin position="3"/>
        <end position="142"/>
    </location>
</feature>
<evidence type="ECO:0000256" key="3">
    <source>
        <dbReference type="ARBA" id="ARBA00022676"/>
    </source>
</evidence>
<evidence type="ECO:0000259" key="11">
    <source>
        <dbReference type="Pfam" id="PF03033"/>
    </source>
</evidence>
<feature type="binding site" evidence="10">
    <location>
        <position position="124"/>
    </location>
    <ligand>
        <name>UDP-N-acetyl-alpha-D-glucosamine</name>
        <dbReference type="ChEBI" id="CHEBI:57705"/>
    </ligand>
</feature>
<dbReference type="GO" id="GO:0051301">
    <property type="term" value="P:cell division"/>
    <property type="evidence" value="ECO:0007669"/>
    <property type="project" value="UniProtKB-KW"/>
</dbReference>
<dbReference type="GO" id="GO:0005975">
    <property type="term" value="P:carbohydrate metabolic process"/>
    <property type="evidence" value="ECO:0007669"/>
    <property type="project" value="InterPro"/>
</dbReference>
<dbReference type="NCBIfam" id="TIGR01133">
    <property type="entry name" value="murG"/>
    <property type="match status" value="1"/>
</dbReference>
<dbReference type="PANTHER" id="PTHR21015">
    <property type="entry name" value="UDP-N-ACETYLGLUCOSAMINE--N-ACETYLMURAMYL-(PENTAPEPTIDE) PYROPHOSPHORYL-UNDECAPRENOL N-ACETYLGLUCOSAMINE TRANSFERASE 1"/>
    <property type="match status" value="1"/>
</dbReference>